<proteinExistence type="predicted"/>
<protein>
    <submittedName>
        <fullName evidence="2">Uncharacterized protein</fullName>
    </submittedName>
</protein>
<evidence type="ECO:0000256" key="1">
    <source>
        <dbReference type="SAM" id="SignalP"/>
    </source>
</evidence>
<feature type="signal peptide" evidence="1">
    <location>
        <begin position="1"/>
        <end position="17"/>
    </location>
</feature>
<dbReference type="Proteomes" id="UP000004995">
    <property type="component" value="Unassembled WGS sequence"/>
</dbReference>
<evidence type="ECO:0000313" key="2">
    <source>
        <dbReference type="EnsemblPlants" id="KQL23816"/>
    </source>
</evidence>
<dbReference type="HOGENOM" id="CLU_3053951_0_0_1"/>
<dbReference type="EMBL" id="AGNK02000939">
    <property type="status" value="NOT_ANNOTATED_CDS"/>
    <property type="molecule type" value="Genomic_DNA"/>
</dbReference>
<dbReference type="EnsemblPlants" id="KQL23816">
    <property type="protein sequence ID" value="KQL23816"/>
    <property type="gene ID" value="SETIT_033661mg"/>
</dbReference>
<evidence type="ECO:0000313" key="3">
    <source>
        <dbReference type="Proteomes" id="UP000004995"/>
    </source>
</evidence>
<keyword evidence="1" id="KW-0732">Signal</keyword>
<dbReference type="AlphaFoldDB" id="K4A457"/>
<organism evidence="2 3">
    <name type="scientific">Setaria italica</name>
    <name type="common">Foxtail millet</name>
    <name type="synonym">Panicum italicum</name>
    <dbReference type="NCBI Taxonomy" id="4555"/>
    <lineage>
        <taxon>Eukaryota</taxon>
        <taxon>Viridiplantae</taxon>
        <taxon>Streptophyta</taxon>
        <taxon>Embryophyta</taxon>
        <taxon>Tracheophyta</taxon>
        <taxon>Spermatophyta</taxon>
        <taxon>Magnoliopsida</taxon>
        <taxon>Liliopsida</taxon>
        <taxon>Poales</taxon>
        <taxon>Poaceae</taxon>
        <taxon>PACMAD clade</taxon>
        <taxon>Panicoideae</taxon>
        <taxon>Panicodae</taxon>
        <taxon>Paniceae</taxon>
        <taxon>Cenchrinae</taxon>
        <taxon>Setaria</taxon>
    </lineage>
</organism>
<keyword evidence="3" id="KW-1185">Reference proteome</keyword>
<accession>K4A457</accession>
<feature type="chain" id="PRO_5010128547" evidence="1">
    <location>
        <begin position="18"/>
        <end position="54"/>
    </location>
</feature>
<reference evidence="3" key="1">
    <citation type="journal article" date="2012" name="Nat. Biotechnol.">
        <title>Reference genome sequence of the model plant Setaria.</title>
        <authorList>
            <person name="Bennetzen J.L."/>
            <person name="Schmutz J."/>
            <person name="Wang H."/>
            <person name="Percifield R."/>
            <person name="Hawkins J."/>
            <person name="Pontaroli A.C."/>
            <person name="Estep M."/>
            <person name="Feng L."/>
            <person name="Vaughn J.N."/>
            <person name="Grimwood J."/>
            <person name="Jenkins J."/>
            <person name="Barry K."/>
            <person name="Lindquist E."/>
            <person name="Hellsten U."/>
            <person name="Deshpande S."/>
            <person name="Wang X."/>
            <person name="Wu X."/>
            <person name="Mitros T."/>
            <person name="Triplett J."/>
            <person name="Yang X."/>
            <person name="Ye C.Y."/>
            <person name="Mauro-Herrera M."/>
            <person name="Wang L."/>
            <person name="Li P."/>
            <person name="Sharma M."/>
            <person name="Sharma R."/>
            <person name="Ronald P.C."/>
            <person name="Panaud O."/>
            <person name="Kellogg E.A."/>
            <person name="Brutnell T.P."/>
            <person name="Doust A.N."/>
            <person name="Tuskan G.A."/>
            <person name="Rokhsar D."/>
            <person name="Devos K.M."/>
        </authorList>
    </citation>
    <scope>NUCLEOTIDE SEQUENCE [LARGE SCALE GENOMIC DNA]</scope>
    <source>
        <strain evidence="3">cv. Yugu1</strain>
    </source>
</reference>
<sequence length="54" mass="6142">MLSSLFFFSIWYRTCILFSQNGARKSIVLASFASLDEVGITKGFVYLAFLQLQL</sequence>
<dbReference type="Gramene" id="KQL23816">
    <property type="protein sequence ID" value="KQL23816"/>
    <property type="gene ID" value="SETIT_033661mg"/>
</dbReference>
<dbReference type="InParanoid" id="K4A457"/>
<reference evidence="2" key="2">
    <citation type="submission" date="2018-08" db="UniProtKB">
        <authorList>
            <consortium name="EnsemblPlants"/>
        </authorList>
    </citation>
    <scope>IDENTIFICATION</scope>
    <source>
        <strain evidence="2">Yugu1</strain>
    </source>
</reference>
<name>K4A457_SETIT</name>